<keyword evidence="2 7" id="KW-0812">Transmembrane</keyword>
<sequence>MLKPPIDKSTLRGRRRRLAVVLPAVLLLFLILFGLQFHHFRTTPVSPPQTVDLHIAAGSSFSQICQQLADNGVIDHPILFRLLGRLTGVTAKLRAGDYRFSTPATPGEILQRLVAGDVRHFRFTIPEGLTLVEIAARYQQAGFGRADDLLRAAADPKLLKQLDPGVSSLEGYLFPETYTLETTTTPRQLLQAMIDEFKRRLGPDLLAAAARRGLDRRKLVILASIVQKEAGNNAEMPLIAAVFHNRLRRRIPLQADPTVIYGISNFDGNLTRRDLETPTAYNTYTRAGLPAGPIANPGMAALEAAANPAAVDYLYFVARGDGTHEFSRTLAEHNRAVRKYQLGR</sequence>
<dbReference type="EC" id="4.2.2.29" evidence="7"/>
<keyword evidence="5 7" id="KW-0456">Lyase</keyword>
<comment type="similarity">
    <text evidence="7">Belongs to the transglycosylase MltG family.</text>
</comment>
<feature type="transmembrane region" description="Helical" evidence="7">
    <location>
        <begin position="20"/>
        <end position="40"/>
    </location>
</feature>
<keyword evidence="4 7" id="KW-0472">Membrane</keyword>
<accession>A0A2K2HAF6</accession>
<dbReference type="CDD" id="cd08010">
    <property type="entry name" value="MltG_like"/>
    <property type="match status" value="1"/>
</dbReference>
<evidence type="ECO:0000256" key="1">
    <source>
        <dbReference type="ARBA" id="ARBA00022475"/>
    </source>
</evidence>
<dbReference type="GO" id="GO:0005886">
    <property type="term" value="C:plasma membrane"/>
    <property type="evidence" value="ECO:0007669"/>
    <property type="project" value="UniProtKB-SubCell"/>
</dbReference>
<evidence type="ECO:0000256" key="4">
    <source>
        <dbReference type="ARBA" id="ARBA00023136"/>
    </source>
</evidence>
<evidence type="ECO:0000256" key="5">
    <source>
        <dbReference type="ARBA" id="ARBA00023239"/>
    </source>
</evidence>
<evidence type="ECO:0000256" key="2">
    <source>
        <dbReference type="ARBA" id="ARBA00022692"/>
    </source>
</evidence>
<comment type="catalytic activity">
    <reaction evidence="7">
        <text>a peptidoglycan chain = a peptidoglycan chain with N-acetyl-1,6-anhydromuramyl-[peptide] at the reducing end + a peptidoglycan chain with N-acetylglucosamine at the non-reducing end.</text>
        <dbReference type="EC" id="4.2.2.29"/>
    </reaction>
</comment>
<dbReference type="GO" id="GO:0071555">
    <property type="term" value="P:cell wall organization"/>
    <property type="evidence" value="ECO:0007669"/>
    <property type="project" value="UniProtKB-KW"/>
</dbReference>
<name>A0A2K2HAF6_9BACT</name>
<evidence type="ECO:0000256" key="3">
    <source>
        <dbReference type="ARBA" id="ARBA00022989"/>
    </source>
</evidence>
<keyword evidence="3 7" id="KW-1133">Transmembrane helix</keyword>
<dbReference type="PANTHER" id="PTHR30518">
    <property type="entry name" value="ENDOLYTIC MUREIN TRANSGLYCOSYLASE"/>
    <property type="match status" value="1"/>
</dbReference>
<dbReference type="HAMAP" id="MF_02065">
    <property type="entry name" value="MltG"/>
    <property type="match status" value="1"/>
</dbReference>
<dbReference type="GO" id="GO:0008932">
    <property type="term" value="F:lytic endotransglycosylase activity"/>
    <property type="evidence" value="ECO:0007669"/>
    <property type="project" value="UniProtKB-UniRule"/>
</dbReference>
<dbReference type="Pfam" id="PF02618">
    <property type="entry name" value="YceG"/>
    <property type="match status" value="1"/>
</dbReference>
<reference evidence="8 9" key="1">
    <citation type="journal article" date="2018" name="Genome Announc.">
        <title>Genome Sequence of Geothermobacter sp. HR-1 Iron Reducer from the Loihi Seamount.</title>
        <authorList>
            <person name="Smith H."/>
            <person name="Abuyen K."/>
            <person name="Tremblay J."/>
            <person name="Savalia P."/>
            <person name="Perez-Rodriguez I."/>
            <person name="Emerson D."/>
            <person name="Tully B."/>
            <person name="Amend J."/>
        </authorList>
    </citation>
    <scope>NUCLEOTIDE SEQUENCE [LARGE SCALE GENOMIC DNA]</scope>
    <source>
        <strain evidence="8 9">HR-1</strain>
    </source>
</reference>
<dbReference type="FunFam" id="3.30.160.60:FF:000242">
    <property type="entry name" value="Endolytic murein transglycosylase"/>
    <property type="match status" value="1"/>
</dbReference>
<dbReference type="InterPro" id="IPR003770">
    <property type="entry name" value="MLTG-like"/>
</dbReference>
<dbReference type="NCBIfam" id="TIGR00247">
    <property type="entry name" value="endolytic transglycosylase MltG"/>
    <property type="match status" value="1"/>
</dbReference>
<organism evidence="8 9">
    <name type="scientific">Geothermobacter hydrogeniphilus</name>
    <dbReference type="NCBI Taxonomy" id="1969733"/>
    <lineage>
        <taxon>Bacteria</taxon>
        <taxon>Pseudomonadati</taxon>
        <taxon>Thermodesulfobacteriota</taxon>
        <taxon>Desulfuromonadia</taxon>
        <taxon>Desulfuromonadales</taxon>
        <taxon>Geothermobacteraceae</taxon>
        <taxon>Geothermobacter</taxon>
    </lineage>
</organism>
<evidence type="ECO:0000256" key="6">
    <source>
        <dbReference type="ARBA" id="ARBA00023316"/>
    </source>
</evidence>
<dbReference type="Proteomes" id="UP000236340">
    <property type="component" value="Unassembled WGS sequence"/>
</dbReference>
<gene>
    <name evidence="7" type="primary">mltG</name>
    <name evidence="8" type="ORF">C2E25_08515</name>
</gene>
<evidence type="ECO:0000313" key="9">
    <source>
        <dbReference type="Proteomes" id="UP000236340"/>
    </source>
</evidence>
<comment type="subcellular location">
    <subcellularLocation>
        <location evidence="7">Cell membrane</location>
        <topology evidence="7">Single-pass membrane protein</topology>
    </subcellularLocation>
</comment>
<evidence type="ECO:0000256" key="7">
    <source>
        <dbReference type="HAMAP-Rule" id="MF_02065"/>
    </source>
</evidence>
<dbReference type="EMBL" id="PPFX01000016">
    <property type="protein sequence ID" value="PNU20220.1"/>
    <property type="molecule type" value="Genomic_DNA"/>
</dbReference>
<dbReference type="Gene3D" id="3.30.160.60">
    <property type="entry name" value="Classic Zinc Finger"/>
    <property type="match status" value="1"/>
</dbReference>
<dbReference type="AlphaFoldDB" id="A0A2K2HAF6"/>
<comment type="function">
    <text evidence="7">Functions as a peptidoglycan terminase that cleaves nascent peptidoglycan strands endolytically to terminate their elongation.</text>
</comment>
<feature type="site" description="Important for catalytic activity" evidence="7">
    <location>
        <position position="229"/>
    </location>
</feature>
<proteinExistence type="inferred from homology"/>
<protein>
    <recommendedName>
        <fullName evidence="7">Endolytic murein transglycosylase</fullName>
        <ecNumber evidence="7">4.2.2.29</ecNumber>
    </recommendedName>
    <alternativeName>
        <fullName evidence="7">Peptidoglycan lytic transglycosylase</fullName>
    </alternativeName>
    <alternativeName>
        <fullName evidence="7">Peptidoglycan polymerization terminase</fullName>
    </alternativeName>
</protein>
<comment type="caution">
    <text evidence="8">The sequence shown here is derived from an EMBL/GenBank/DDBJ whole genome shotgun (WGS) entry which is preliminary data.</text>
</comment>
<dbReference type="GO" id="GO:0009252">
    <property type="term" value="P:peptidoglycan biosynthetic process"/>
    <property type="evidence" value="ECO:0007669"/>
    <property type="project" value="UniProtKB-UniRule"/>
</dbReference>
<evidence type="ECO:0000313" key="8">
    <source>
        <dbReference type="EMBL" id="PNU20220.1"/>
    </source>
</evidence>
<dbReference type="PANTHER" id="PTHR30518:SF2">
    <property type="entry name" value="ENDOLYTIC MUREIN TRANSGLYCOSYLASE"/>
    <property type="match status" value="1"/>
</dbReference>
<keyword evidence="1 7" id="KW-1003">Cell membrane</keyword>
<dbReference type="Gene3D" id="3.30.1490.480">
    <property type="entry name" value="Endolytic murein transglycosylase"/>
    <property type="match status" value="1"/>
</dbReference>
<keyword evidence="6 7" id="KW-0961">Cell wall biogenesis/degradation</keyword>